<evidence type="ECO:0000313" key="4">
    <source>
        <dbReference type="Proteomes" id="UP001501521"/>
    </source>
</evidence>
<dbReference type="Proteomes" id="UP001501521">
    <property type="component" value="Unassembled WGS sequence"/>
</dbReference>
<sequence>MYSQITAVNQVALEGSPSNAPSLSGAACAGDTQFDWIPAAETDTVPAGMAALCNACPARSECLAWAVSWDAEGYWGGTTTAQRRGRGRDDQEPTHEGPGSPSLYRRGCRCRGCKDAQADRIRQQRARNRG</sequence>
<reference evidence="4" key="1">
    <citation type="journal article" date="2019" name="Int. J. Syst. Evol. Microbiol.">
        <title>The Global Catalogue of Microorganisms (GCM) 10K type strain sequencing project: providing services to taxonomists for standard genome sequencing and annotation.</title>
        <authorList>
            <consortium name="The Broad Institute Genomics Platform"/>
            <consortium name="The Broad Institute Genome Sequencing Center for Infectious Disease"/>
            <person name="Wu L."/>
            <person name="Ma J."/>
        </authorList>
    </citation>
    <scope>NUCLEOTIDE SEQUENCE [LARGE SCALE GENOMIC DNA]</scope>
    <source>
        <strain evidence="4">JCM 19125</strain>
    </source>
</reference>
<evidence type="ECO:0000256" key="1">
    <source>
        <dbReference type="SAM" id="MobiDB-lite"/>
    </source>
</evidence>
<accession>A0ABP9FP59</accession>
<name>A0ABP9FP59_9ACTN</name>
<dbReference type="InterPro" id="IPR034768">
    <property type="entry name" value="4FE4S_WBL"/>
</dbReference>
<keyword evidence="4" id="KW-1185">Reference proteome</keyword>
<evidence type="ECO:0000259" key="2">
    <source>
        <dbReference type="PROSITE" id="PS51674"/>
    </source>
</evidence>
<organism evidence="3 4">
    <name type="scientific">Tessaracoccus lubricantis</name>
    <dbReference type="NCBI Taxonomy" id="545543"/>
    <lineage>
        <taxon>Bacteria</taxon>
        <taxon>Bacillati</taxon>
        <taxon>Actinomycetota</taxon>
        <taxon>Actinomycetes</taxon>
        <taxon>Propionibacteriales</taxon>
        <taxon>Propionibacteriaceae</taxon>
        <taxon>Tessaracoccus</taxon>
    </lineage>
</organism>
<dbReference type="RefSeq" id="WP_386084605.1">
    <property type="nucleotide sequence ID" value="NZ_BAABLV010000066.1"/>
</dbReference>
<dbReference type="PROSITE" id="PS51674">
    <property type="entry name" value="4FE4S_WBL"/>
    <property type="match status" value="1"/>
</dbReference>
<dbReference type="EMBL" id="BAABLV010000066">
    <property type="protein sequence ID" value="GAA4909778.1"/>
    <property type="molecule type" value="Genomic_DNA"/>
</dbReference>
<comment type="caution">
    <text evidence="3">The sequence shown here is derived from an EMBL/GenBank/DDBJ whole genome shotgun (WGS) entry which is preliminary data.</text>
</comment>
<protein>
    <recommendedName>
        <fullName evidence="2">4Fe-4S Wbl-type domain-containing protein</fullName>
    </recommendedName>
</protein>
<proteinExistence type="predicted"/>
<gene>
    <name evidence="3" type="ORF">GCM10025789_31330</name>
</gene>
<dbReference type="Pfam" id="PF02467">
    <property type="entry name" value="Whib"/>
    <property type="match status" value="1"/>
</dbReference>
<feature type="domain" description="4Fe-4S Wbl-type" evidence="2">
    <location>
        <begin position="27"/>
        <end position="85"/>
    </location>
</feature>
<feature type="region of interest" description="Disordered" evidence="1">
    <location>
        <begin position="76"/>
        <end position="105"/>
    </location>
</feature>
<evidence type="ECO:0000313" key="3">
    <source>
        <dbReference type="EMBL" id="GAA4909778.1"/>
    </source>
</evidence>